<dbReference type="InterPro" id="IPR019734">
    <property type="entry name" value="TPR_rpt"/>
</dbReference>
<dbReference type="EMBL" id="CZPZ01000007">
    <property type="protein sequence ID" value="CUS34082.1"/>
    <property type="molecule type" value="Genomic_DNA"/>
</dbReference>
<protein>
    <submittedName>
        <fullName evidence="4">Putative TPR repeat protein</fullName>
    </submittedName>
</protein>
<dbReference type="InterPro" id="IPR039568">
    <property type="entry name" value="Peptidase_MA-like_dom"/>
</dbReference>
<accession>A0A0S4LG27</accession>
<dbReference type="RefSeq" id="WP_139077101.1">
    <property type="nucleotide sequence ID" value="NZ_CZPZ01000007.1"/>
</dbReference>
<sequence length="471" mass="52546">MYRRNIKHILLPLAAILALLIVYNLFLKPVLPPQTVRLTETIEPVAPPPTPPQSRSPEREAQSVRVLDHSVLPPTPHEGLLEAIRDEIEKHNLSFAETKLKALPPAVLSDATSRPFVAVLWNNLGLQQERLNGTQASAKLFKRAADLDDSNPVILMNLAHAYWEQRDRALNAEFLTKLMKVTPGEPFPHLAMADLLQEQDELQEAAKHLEQAADRARQDPGLQSYLAAVTTKVRRTQSVESRMTARSSTHFVVKFDGEEDQNTWTSALEILEEAYREIGQKFSHFPSKPIIVVLHAKASFQEATGSPTWADGLYDPTLGRIQIPTQGATTDRKWLAKVLRHEYIHALLHDRFGASSGALPTWLNEGLAMQLAGDAWPELDQAMSGNITVIPLTYLEGSWSALPADASTTAYAEANSAARYLIERWGMARVDELLNALQAKSSVAVAIQNKLFLSYEQFHRQWLESVEGSRS</sequence>
<evidence type="ECO:0000256" key="2">
    <source>
        <dbReference type="SAM" id="MobiDB-lite"/>
    </source>
</evidence>
<proteinExistence type="predicted"/>
<keyword evidence="5" id="KW-1185">Reference proteome</keyword>
<evidence type="ECO:0000313" key="5">
    <source>
        <dbReference type="Proteomes" id="UP000198736"/>
    </source>
</evidence>
<feature type="domain" description="Peptidase MA-like" evidence="3">
    <location>
        <begin position="297"/>
        <end position="466"/>
    </location>
</feature>
<dbReference type="Pfam" id="PF13485">
    <property type="entry name" value="Peptidase_MA_2"/>
    <property type="match status" value="1"/>
</dbReference>
<evidence type="ECO:0000256" key="1">
    <source>
        <dbReference type="SAM" id="Coils"/>
    </source>
</evidence>
<dbReference type="InterPro" id="IPR011990">
    <property type="entry name" value="TPR-like_helical_dom_sf"/>
</dbReference>
<dbReference type="STRING" id="1742973.COMA2_150091"/>
<evidence type="ECO:0000313" key="4">
    <source>
        <dbReference type="EMBL" id="CUS34082.1"/>
    </source>
</evidence>
<name>A0A0S4LG27_9BACT</name>
<feature type="coiled-coil region" evidence="1">
    <location>
        <begin position="192"/>
        <end position="219"/>
    </location>
</feature>
<dbReference type="OrthoDB" id="9787613at2"/>
<keyword evidence="1" id="KW-0175">Coiled coil</keyword>
<reference evidence="5" key="1">
    <citation type="submission" date="2015-10" db="EMBL/GenBank/DDBJ databases">
        <authorList>
            <person name="Luecker S."/>
            <person name="Luecker S."/>
        </authorList>
    </citation>
    <scope>NUCLEOTIDE SEQUENCE [LARGE SCALE GENOMIC DNA]</scope>
</reference>
<dbReference type="SUPFAM" id="SSF48452">
    <property type="entry name" value="TPR-like"/>
    <property type="match status" value="1"/>
</dbReference>
<dbReference type="Gene3D" id="1.25.40.10">
    <property type="entry name" value="Tetratricopeptide repeat domain"/>
    <property type="match status" value="1"/>
</dbReference>
<evidence type="ECO:0000259" key="3">
    <source>
        <dbReference type="Pfam" id="PF13485"/>
    </source>
</evidence>
<dbReference type="AlphaFoldDB" id="A0A0S4LG27"/>
<feature type="compositionally biased region" description="Pro residues" evidence="2">
    <location>
        <begin position="45"/>
        <end position="54"/>
    </location>
</feature>
<dbReference type="SMART" id="SM00028">
    <property type="entry name" value="TPR"/>
    <property type="match status" value="3"/>
</dbReference>
<dbReference type="Proteomes" id="UP000198736">
    <property type="component" value="Unassembled WGS sequence"/>
</dbReference>
<gene>
    <name evidence="4" type="ORF">COMA2_150091</name>
</gene>
<feature type="region of interest" description="Disordered" evidence="2">
    <location>
        <begin position="41"/>
        <end position="63"/>
    </location>
</feature>
<organism evidence="4 5">
    <name type="scientific">Candidatus Nitrospira nitrificans</name>
    <dbReference type="NCBI Taxonomy" id="1742973"/>
    <lineage>
        <taxon>Bacteria</taxon>
        <taxon>Pseudomonadati</taxon>
        <taxon>Nitrospirota</taxon>
        <taxon>Nitrospiria</taxon>
        <taxon>Nitrospirales</taxon>
        <taxon>Nitrospiraceae</taxon>
        <taxon>Nitrospira</taxon>
    </lineage>
</organism>